<comment type="caution">
    <text evidence="2">The sequence shown here is derived from an EMBL/GenBank/DDBJ whole genome shotgun (WGS) entry which is preliminary data.</text>
</comment>
<organism evidence="2 3">
    <name type="scientific">Candidatus Contendibacter odensensis</name>
    <dbReference type="NCBI Taxonomy" id="1400860"/>
    <lineage>
        <taxon>Bacteria</taxon>
        <taxon>Pseudomonadati</taxon>
        <taxon>Pseudomonadota</taxon>
        <taxon>Gammaproteobacteria</taxon>
        <taxon>Candidatus Competibacteraceae</taxon>
        <taxon>Candidatus Contendibacter</taxon>
    </lineage>
</organism>
<reference evidence="2 3" key="1">
    <citation type="submission" date="2017-10" db="EMBL/GenBank/DDBJ databases">
        <title>Novel microbial diversity and functional potential in the marine mammal oral microbiome.</title>
        <authorList>
            <person name="Dudek N.K."/>
            <person name="Sun C.L."/>
            <person name="Burstein D."/>
            <person name="Kantor R.S."/>
            <person name="Aliaga Goltsman D.S."/>
            <person name="Bik E.M."/>
            <person name="Thomas B.C."/>
            <person name="Banfield J.F."/>
            <person name="Relman D.A."/>
        </authorList>
    </citation>
    <scope>NUCLEOTIDE SEQUENCE [LARGE SCALE GENOMIC DNA]</scope>
    <source>
        <strain evidence="2">DOLJORAL78_50_517</strain>
    </source>
</reference>
<protein>
    <submittedName>
        <fullName evidence="2">Uncharacterized protein</fullName>
    </submittedName>
</protein>
<keyword evidence="1" id="KW-1133">Transmembrane helix</keyword>
<feature type="transmembrane region" description="Helical" evidence="1">
    <location>
        <begin position="71"/>
        <end position="90"/>
    </location>
</feature>
<evidence type="ECO:0000313" key="3">
    <source>
        <dbReference type="Proteomes" id="UP000229278"/>
    </source>
</evidence>
<dbReference type="Proteomes" id="UP000229278">
    <property type="component" value="Unassembled WGS sequence"/>
</dbReference>
<proteinExistence type="predicted"/>
<sequence>MFGIAFKLPDCASVVLWLYLLAWLALELWSWSVRLPWSIGLLAVLVVLPGSSLVTLLQLEVGAAESGLMRYGLSGAALAGAFSGLAWVVMV</sequence>
<evidence type="ECO:0000313" key="2">
    <source>
        <dbReference type="EMBL" id="PIE83288.1"/>
    </source>
</evidence>
<feature type="transmembrane region" description="Helical" evidence="1">
    <location>
        <begin position="37"/>
        <end position="59"/>
    </location>
</feature>
<accession>A0A2G6PFG5</accession>
<feature type="transmembrane region" description="Helical" evidence="1">
    <location>
        <begin position="12"/>
        <end position="31"/>
    </location>
</feature>
<dbReference type="EMBL" id="PDTV01000005">
    <property type="protein sequence ID" value="PIE83288.1"/>
    <property type="molecule type" value="Genomic_DNA"/>
</dbReference>
<gene>
    <name evidence="2" type="ORF">CSA09_02110</name>
</gene>
<keyword evidence="1" id="KW-0812">Transmembrane</keyword>
<name>A0A2G6PFG5_9GAMM</name>
<dbReference type="AlphaFoldDB" id="A0A2G6PFG5"/>
<evidence type="ECO:0000256" key="1">
    <source>
        <dbReference type="SAM" id="Phobius"/>
    </source>
</evidence>
<keyword evidence="1" id="KW-0472">Membrane</keyword>